<dbReference type="KEGG" id="scl:sce2148"/>
<dbReference type="Proteomes" id="UP000002139">
    <property type="component" value="Chromosome"/>
</dbReference>
<dbReference type="HOGENOM" id="CLU_2453027_0_0_7"/>
<dbReference type="EMBL" id="AM746676">
    <property type="protein sequence ID" value="CAN92307.1"/>
    <property type="molecule type" value="Genomic_DNA"/>
</dbReference>
<gene>
    <name evidence="2" type="ordered locus">sce2148</name>
</gene>
<dbReference type="AlphaFoldDB" id="A9FVS6"/>
<dbReference type="BioCyc" id="SCEL448385:SCE_RS11040-MONOMER"/>
<evidence type="ECO:0000313" key="2">
    <source>
        <dbReference type="EMBL" id="CAN92307.1"/>
    </source>
</evidence>
<sequence length="89" mass="9532">MIERRQAAIEAPKRDIRTRTGTALFDFLLEDIRAGAAGALAGCPWSPDTIGSVDGHRLPPAALSRTARPTPRPARSAQGRWSAALSTRP</sequence>
<reference evidence="2 3" key="1">
    <citation type="journal article" date="2007" name="Nat. Biotechnol.">
        <title>Complete genome sequence of the myxobacterium Sorangium cellulosum.</title>
        <authorList>
            <person name="Schneiker S."/>
            <person name="Perlova O."/>
            <person name="Kaiser O."/>
            <person name="Gerth K."/>
            <person name="Alici A."/>
            <person name="Altmeyer M.O."/>
            <person name="Bartels D."/>
            <person name="Bekel T."/>
            <person name="Beyer S."/>
            <person name="Bode E."/>
            <person name="Bode H.B."/>
            <person name="Bolten C.J."/>
            <person name="Choudhuri J.V."/>
            <person name="Doss S."/>
            <person name="Elnakady Y.A."/>
            <person name="Frank B."/>
            <person name="Gaigalat L."/>
            <person name="Goesmann A."/>
            <person name="Groeger C."/>
            <person name="Gross F."/>
            <person name="Jelsbak L."/>
            <person name="Jelsbak L."/>
            <person name="Kalinowski J."/>
            <person name="Kegler C."/>
            <person name="Knauber T."/>
            <person name="Konietzny S."/>
            <person name="Kopp M."/>
            <person name="Krause L."/>
            <person name="Krug D."/>
            <person name="Linke B."/>
            <person name="Mahmud T."/>
            <person name="Martinez-Arias R."/>
            <person name="McHardy A.C."/>
            <person name="Merai M."/>
            <person name="Meyer F."/>
            <person name="Mormann S."/>
            <person name="Munoz-Dorado J."/>
            <person name="Perez J."/>
            <person name="Pradella S."/>
            <person name="Rachid S."/>
            <person name="Raddatz G."/>
            <person name="Rosenau F."/>
            <person name="Rueckert C."/>
            <person name="Sasse F."/>
            <person name="Scharfe M."/>
            <person name="Schuster S.C."/>
            <person name="Suen G."/>
            <person name="Treuner-Lange A."/>
            <person name="Velicer G.J."/>
            <person name="Vorholter F.-J."/>
            <person name="Weissman K.J."/>
            <person name="Welch R.D."/>
            <person name="Wenzel S.C."/>
            <person name="Whitworth D.E."/>
            <person name="Wilhelm S."/>
            <person name="Wittmann C."/>
            <person name="Bloecker H."/>
            <person name="Puehler A."/>
            <person name="Mueller R."/>
        </authorList>
    </citation>
    <scope>NUCLEOTIDE SEQUENCE [LARGE SCALE GENOMIC DNA]</scope>
    <source>
        <strain evidence="3">So ce56</strain>
    </source>
</reference>
<accession>A9FVS6</accession>
<evidence type="ECO:0000313" key="3">
    <source>
        <dbReference type="Proteomes" id="UP000002139"/>
    </source>
</evidence>
<protein>
    <submittedName>
        <fullName evidence="2">Uncharacterized protein</fullName>
    </submittedName>
</protein>
<feature type="region of interest" description="Disordered" evidence="1">
    <location>
        <begin position="51"/>
        <end position="89"/>
    </location>
</feature>
<keyword evidence="3" id="KW-1185">Reference proteome</keyword>
<feature type="compositionally biased region" description="Low complexity" evidence="1">
    <location>
        <begin position="58"/>
        <end position="77"/>
    </location>
</feature>
<evidence type="ECO:0000256" key="1">
    <source>
        <dbReference type="SAM" id="MobiDB-lite"/>
    </source>
</evidence>
<proteinExistence type="predicted"/>
<dbReference type="STRING" id="448385.sce2148"/>
<organism evidence="2 3">
    <name type="scientific">Sorangium cellulosum (strain So ce56)</name>
    <name type="common">Polyangium cellulosum (strain So ce56)</name>
    <dbReference type="NCBI Taxonomy" id="448385"/>
    <lineage>
        <taxon>Bacteria</taxon>
        <taxon>Pseudomonadati</taxon>
        <taxon>Myxococcota</taxon>
        <taxon>Polyangia</taxon>
        <taxon>Polyangiales</taxon>
        <taxon>Polyangiaceae</taxon>
        <taxon>Sorangium</taxon>
    </lineage>
</organism>
<name>A9FVS6_SORC5</name>